<gene>
    <name evidence="1" type="ORF">ATJ88_2010</name>
</gene>
<dbReference type="EMBL" id="PDJJ01000001">
    <property type="protein sequence ID" value="PFG43325.1"/>
    <property type="molecule type" value="Genomic_DNA"/>
</dbReference>
<name>A0A2A9EYM3_9MICO</name>
<dbReference type="Proteomes" id="UP000224130">
    <property type="component" value="Unassembled WGS sequence"/>
</dbReference>
<comment type="caution">
    <text evidence="1">The sequence shown here is derived from an EMBL/GenBank/DDBJ whole genome shotgun (WGS) entry which is preliminary data.</text>
</comment>
<evidence type="ECO:0000313" key="2">
    <source>
        <dbReference type="Proteomes" id="UP000224130"/>
    </source>
</evidence>
<dbReference type="AlphaFoldDB" id="A0A2A9EYM3"/>
<protein>
    <submittedName>
        <fullName evidence="1">Uncharacterized protein</fullName>
    </submittedName>
</protein>
<sequence>MPDTPTGRSQNRGVRSTETPIFDALAREFESHRPLLHVARALGGDPLGDPLSHTHAFDVSYAAQGSGALPRRARQDAGRA</sequence>
<reference evidence="1 2" key="1">
    <citation type="submission" date="2017-10" db="EMBL/GenBank/DDBJ databases">
        <title>Sequencing the genomes of 1000 actinobacteria strains.</title>
        <authorList>
            <person name="Klenk H.-P."/>
        </authorList>
    </citation>
    <scope>NUCLEOTIDE SEQUENCE [LARGE SCALE GENOMIC DNA]</scope>
    <source>
        <strain evidence="1 2">DSM 21863</strain>
    </source>
</reference>
<organism evidence="1 2">
    <name type="scientific">Isoptericola jiangsuensis</name>
    <dbReference type="NCBI Taxonomy" id="548579"/>
    <lineage>
        <taxon>Bacteria</taxon>
        <taxon>Bacillati</taxon>
        <taxon>Actinomycetota</taxon>
        <taxon>Actinomycetes</taxon>
        <taxon>Micrococcales</taxon>
        <taxon>Promicromonosporaceae</taxon>
        <taxon>Isoptericola</taxon>
    </lineage>
</organism>
<keyword evidence="2" id="KW-1185">Reference proteome</keyword>
<proteinExistence type="predicted"/>
<evidence type="ECO:0000313" key="1">
    <source>
        <dbReference type="EMBL" id="PFG43325.1"/>
    </source>
</evidence>
<accession>A0A2A9EYM3</accession>